<accession>A0A2D4GST8</accession>
<reference evidence="1" key="2">
    <citation type="submission" date="2017-11" db="EMBL/GenBank/DDBJ databases">
        <title>Coralsnake Venomics: Analyses of Venom Gland Transcriptomes and Proteomes of Six Brazilian Taxa.</title>
        <authorList>
            <person name="Aird S.D."/>
            <person name="Jorge da Silva N."/>
            <person name="Qiu L."/>
            <person name="Villar-Briones A."/>
            <person name="Aparecida-Saddi V."/>
            <person name="Campos-Telles M.P."/>
            <person name="Grau M."/>
            <person name="Mikheyev A.S."/>
        </authorList>
    </citation>
    <scope>NUCLEOTIDE SEQUENCE</scope>
    <source>
        <tissue evidence="1">Venom_gland</tissue>
    </source>
</reference>
<reference evidence="1" key="1">
    <citation type="submission" date="2017-07" db="EMBL/GenBank/DDBJ databases">
        <authorList>
            <person name="Mikheyev A."/>
            <person name="Grau M."/>
        </authorList>
    </citation>
    <scope>NUCLEOTIDE SEQUENCE</scope>
    <source>
        <tissue evidence="1">Venom_gland</tissue>
    </source>
</reference>
<dbReference type="EMBL" id="IACJ01146593">
    <property type="protein sequence ID" value="LAA62556.1"/>
    <property type="molecule type" value="Transcribed_RNA"/>
</dbReference>
<evidence type="ECO:0000313" key="1">
    <source>
        <dbReference type="EMBL" id="LAA62556.1"/>
    </source>
</evidence>
<organism evidence="1">
    <name type="scientific">Micrurus corallinus</name>
    <name type="common">Brazilian coral snake</name>
    <dbReference type="NCBI Taxonomy" id="54390"/>
    <lineage>
        <taxon>Eukaryota</taxon>
        <taxon>Metazoa</taxon>
        <taxon>Chordata</taxon>
        <taxon>Craniata</taxon>
        <taxon>Vertebrata</taxon>
        <taxon>Euteleostomi</taxon>
        <taxon>Lepidosauria</taxon>
        <taxon>Squamata</taxon>
        <taxon>Bifurcata</taxon>
        <taxon>Unidentata</taxon>
        <taxon>Episquamata</taxon>
        <taxon>Toxicofera</taxon>
        <taxon>Serpentes</taxon>
        <taxon>Colubroidea</taxon>
        <taxon>Elapidae</taxon>
        <taxon>Elapinae</taxon>
        <taxon>Micrurus</taxon>
    </lineage>
</organism>
<proteinExistence type="predicted"/>
<name>A0A2D4GST8_MICCO</name>
<protein>
    <submittedName>
        <fullName evidence="1">Uncharacterized protein</fullName>
    </submittedName>
</protein>
<dbReference type="AlphaFoldDB" id="A0A2D4GST8"/>
<sequence length="115" mass="12842">MSVSNFCMIHEIRKGGAEKAFTEHLKKSFVSENQAATCHKSMLKEDVNLATERCGFSVQDQRGLWVSQLKIDLQKSVAQACNCVRRRLGTHNSDVRGALLGSLPREGQNDIQHQS</sequence>